<dbReference type="EMBL" id="ML208266">
    <property type="protein sequence ID" value="TFK74725.1"/>
    <property type="molecule type" value="Genomic_DNA"/>
</dbReference>
<evidence type="ECO:0000313" key="2">
    <source>
        <dbReference type="Proteomes" id="UP000308600"/>
    </source>
</evidence>
<protein>
    <submittedName>
        <fullName evidence="1">Uncharacterized protein</fullName>
    </submittedName>
</protein>
<reference evidence="1 2" key="1">
    <citation type="journal article" date="2019" name="Nat. Ecol. Evol.">
        <title>Megaphylogeny resolves global patterns of mushroom evolution.</title>
        <authorList>
            <person name="Varga T."/>
            <person name="Krizsan K."/>
            <person name="Foldi C."/>
            <person name="Dima B."/>
            <person name="Sanchez-Garcia M."/>
            <person name="Sanchez-Ramirez S."/>
            <person name="Szollosi G.J."/>
            <person name="Szarkandi J.G."/>
            <person name="Papp V."/>
            <person name="Albert L."/>
            <person name="Andreopoulos W."/>
            <person name="Angelini C."/>
            <person name="Antonin V."/>
            <person name="Barry K.W."/>
            <person name="Bougher N.L."/>
            <person name="Buchanan P."/>
            <person name="Buyck B."/>
            <person name="Bense V."/>
            <person name="Catcheside P."/>
            <person name="Chovatia M."/>
            <person name="Cooper J."/>
            <person name="Damon W."/>
            <person name="Desjardin D."/>
            <person name="Finy P."/>
            <person name="Geml J."/>
            <person name="Haridas S."/>
            <person name="Hughes K."/>
            <person name="Justo A."/>
            <person name="Karasinski D."/>
            <person name="Kautmanova I."/>
            <person name="Kiss B."/>
            <person name="Kocsube S."/>
            <person name="Kotiranta H."/>
            <person name="LaButti K.M."/>
            <person name="Lechner B.E."/>
            <person name="Liimatainen K."/>
            <person name="Lipzen A."/>
            <person name="Lukacs Z."/>
            <person name="Mihaltcheva S."/>
            <person name="Morgado L.N."/>
            <person name="Niskanen T."/>
            <person name="Noordeloos M.E."/>
            <person name="Ohm R.A."/>
            <person name="Ortiz-Santana B."/>
            <person name="Ovrebo C."/>
            <person name="Racz N."/>
            <person name="Riley R."/>
            <person name="Savchenko A."/>
            <person name="Shiryaev A."/>
            <person name="Soop K."/>
            <person name="Spirin V."/>
            <person name="Szebenyi C."/>
            <person name="Tomsovsky M."/>
            <person name="Tulloss R.E."/>
            <person name="Uehling J."/>
            <person name="Grigoriev I.V."/>
            <person name="Vagvolgyi C."/>
            <person name="Papp T."/>
            <person name="Martin F.M."/>
            <person name="Miettinen O."/>
            <person name="Hibbett D.S."/>
            <person name="Nagy L.G."/>
        </authorList>
    </citation>
    <scope>NUCLEOTIDE SEQUENCE [LARGE SCALE GENOMIC DNA]</scope>
    <source>
        <strain evidence="1 2">NL-1719</strain>
    </source>
</reference>
<sequence>MQMPTVRRSWTVRRLLVPFPTIPPWVASRLPPARTHKSCRPMVRMIIPPRRKRAVLRSPLRRHQHKNYNLVLNRTCNLKIQANIPPQVILG</sequence>
<proteinExistence type="predicted"/>
<keyword evidence="2" id="KW-1185">Reference proteome</keyword>
<dbReference type="Proteomes" id="UP000308600">
    <property type="component" value="Unassembled WGS sequence"/>
</dbReference>
<organism evidence="1 2">
    <name type="scientific">Pluteus cervinus</name>
    <dbReference type="NCBI Taxonomy" id="181527"/>
    <lineage>
        <taxon>Eukaryota</taxon>
        <taxon>Fungi</taxon>
        <taxon>Dikarya</taxon>
        <taxon>Basidiomycota</taxon>
        <taxon>Agaricomycotina</taxon>
        <taxon>Agaricomycetes</taxon>
        <taxon>Agaricomycetidae</taxon>
        <taxon>Agaricales</taxon>
        <taxon>Pluteineae</taxon>
        <taxon>Pluteaceae</taxon>
        <taxon>Pluteus</taxon>
    </lineage>
</organism>
<evidence type="ECO:0000313" key="1">
    <source>
        <dbReference type="EMBL" id="TFK74725.1"/>
    </source>
</evidence>
<accession>A0ACD3B992</accession>
<gene>
    <name evidence="1" type="ORF">BDN72DRAFT_628736</name>
</gene>
<name>A0ACD3B992_9AGAR</name>